<accession>A0AAD7MT18</accession>
<comment type="caution">
    <text evidence="1">The sequence shown here is derived from an EMBL/GenBank/DDBJ whole genome shotgun (WGS) entry which is preliminary data.</text>
</comment>
<dbReference type="AlphaFoldDB" id="A0AAD7MT18"/>
<evidence type="ECO:0000313" key="1">
    <source>
        <dbReference type="EMBL" id="KAJ7730776.1"/>
    </source>
</evidence>
<reference evidence="1" key="1">
    <citation type="submission" date="2023-03" db="EMBL/GenBank/DDBJ databases">
        <title>Massive genome expansion in bonnet fungi (Mycena s.s.) driven by repeated elements and novel gene families across ecological guilds.</title>
        <authorList>
            <consortium name="Lawrence Berkeley National Laboratory"/>
            <person name="Harder C.B."/>
            <person name="Miyauchi S."/>
            <person name="Viragh M."/>
            <person name="Kuo A."/>
            <person name="Thoen E."/>
            <person name="Andreopoulos B."/>
            <person name="Lu D."/>
            <person name="Skrede I."/>
            <person name="Drula E."/>
            <person name="Henrissat B."/>
            <person name="Morin E."/>
            <person name="Kohler A."/>
            <person name="Barry K."/>
            <person name="LaButti K."/>
            <person name="Morin E."/>
            <person name="Salamov A."/>
            <person name="Lipzen A."/>
            <person name="Mereny Z."/>
            <person name="Hegedus B."/>
            <person name="Baldrian P."/>
            <person name="Stursova M."/>
            <person name="Weitz H."/>
            <person name="Taylor A."/>
            <person name="Grigoriev I.V."/>
            <person name="Nagy L.G."/>
            <person name="Martin F."/>
            <person name="Kauserud H."/>
        </authorList>
    </citation>
    <scope>NUCLEOTIDE SEQUENCE</scope>
    <source>
        <strain evidence="1">CBHHK182m</strain>
    </source>
</reference>
<keyword evidence="2" id="KW-1185">Reference proteome</keyword>
<sequence>MSASLLETVLAHGELPFLHLFFRCWRLPEIFLLGRLSFRLRCIVYYYCSKVWSVPHFLGRWFPSPDAALRLLGTAPAIVCGASVMQFFDRAYMEETRLDICVDFGGLLEVGQFLLSQGYQFKPGPSAPIKDFELAALVEVSHFSAQRRMTADRSFSQQHHDSRILKFSRTLIFDDSGVSRTLIVLVHLVRCELHRFVFAMHSTALMNYIDGEHAVSVFARSAFVVRRSFIACQEAVPGSDAAMTEYSEWLSQYHDRYAPMEIIGTSAQVYPEAECGRRWIGDTRCWIIPCRYDR</sequence>
<dbReference type="Proteomes" id="UP001215598">
    <property type="component" value="Unassembled WGS sequence"/>
</dbReference>
<protein>
    <submittedName>
        <fullName evidence="1">Uncharacterized protein</fullName>
    </submittedName>
</protein>
<evidence type="ECO:0000313" key="2">
    <source>
        <dbReference type="Proteomes" id="UP001215598"/>
    </source>
</evidence>
<name>A0AAD7MT18_9AGAR</name>
<dbReference type="EMBL" id="JARKIB010000157">
    <property type="protein sequence ID" value="KAJ7730776.1"/>
    <property type="molecule type" value="Genomic_DNA"/>
</dbReference>
<gene>
    <name evidence="1" type="ORF">B0H16DRAFT_1733628</name>
</gene>
<organism evidence="1 2">
    <name type="scientific">Mycena metata</name>
    <dbReference type="NCBI Taxonomy" id="1033252"/>
    <lineage>
        <taxon>Eukaryota</taxon>
        <taxon>Fungi</taxon>
        <taxon>Dikarya</taxon>
        <taxon>Basidiomycota</taxon>
        <taxon>Agaricomycotina</taxon>
        <taxon>Agaricomycetes</taxon>
        <taxon>Agaricomycetidae</taxon>
        <taxon>Agaricales</taxon>
        <taxon>Marasmiineae</taxon>
        <taxon>Mycenaceae</taxon>
        <taxon>Mycena</taxon>
    </lineage>
</organism>
<proteinExistence type="predicted"/>